<organism evidence="1 2">
    <name type="scientific">Gracilimonas mengyeensis</name>
    <dbReference type="NCBI Taxonomy" id="1302730"/>
    <lineage>
        <taxon>Bacteria</taxon>
        <taxon>Pseudomonadati</taxon>
        <taxon>Balneolota</taxon>
        <taxon>Balneolia</taxon>
        <taxon>Balneolales</taxon>
        <taxon>Balneolaceae</taxon>
        <taxon>Gracilimonas</taxon>
    </lineage>
</organism>
<reference evidence="1 2" key="1">
    <citation type="submission" date="2017-05" db="EMBL/GenBank/DDBJ databases">
        <authorList>
            <person name="Varghese N."/>
            <person name="Submissions S."/>
        </authorList>
    </citation>
    <scope>NUCLEOTIDE SEQUENCE [LARGE SCALE GENOMIC DNA]</scope>
    <source>
        <strain evidence="1 2">DSM 21985</strain>
    </source>
</reference>
<dbReference type="InterPro" id="IPR013406">
    <property type="entry name" value="CHP02574_addiction_mod"/>
</dbReference>
<evidence type="ECO:0000313" key="1">
    <source>
        <dbReference type="EMBL" id="SMO80881.1"/>
    </source>
</evidence>
<keyword evidence="2" id="KW-1185">Reference proteome</keyword>
<gene>
    <name evidence="1" type="ORF">SAMN06265219_11168</name>
</gene>
<sequence length="75" mass="8845">MIDENIKKKALKLSLKERAELAHMLIDSLHPESEFESEEAWSEELKRRIDRYEQGKSAAKPWSEVRKKAHALIDR</sequence>
<evidence type="ECO:0000313" key="2">
    <source>
        <dbReference type="Proteomes" id="UP000317557"/>
    </source>
</evidence>
<dbReference type="Pfam" id="PF09720">
    <property type="entry name" value="Unstab_antitox"/>
    <property type="match status" value="1"/>
</dbReference>
<dbReference type="Proteomes" id="UP000317557">
    <property type="component" value="Unassembled WGS sequence"/>
</dbReference>
<accession>A0A521EBN7</accession>
<dbReference type="NCBIfam" id="TIGR02574">
    <property type="entry name" value="stabl_TIGR02574"/>
    <property type="match status" value="1"/>
</dbReference>
<dbReference type="AlphaFoldDB" id="A0A521EBN7"/>
<dbReference type="EMBL" id="FXTP01000011">
    <property type="protein sequence ID" value="SMO80881.1"/>
    <property type="molecule type" value="Genomic_DNA"/>
</dbReference>
<name>A0A521EBN7_9BACT</name>
<protein>
    <submittedName>
        <fullName evidence="1">Putative addiction module component, TIGR02574 family</fullName>
    </submittedName>
</protein>
<dbReference type="OrthoDB" id="290679at2"/>
<proteinExistence type="predicted"/>
<dbReference type="RefSeq" id="WP_142455063.1">
    <property type="nucleotide sequence ID" value="NZ_FXTP01000011.1"/>
</dbReference>